<gene>
    <name evidence="1" type="ORF">LTR78_004984</name>
</gene>
<reference evidence="1" key="1">
    <citation type="submission" date="2023-07" db="EMBL/GenBank/DDBJ databases">
        <title>Black Yeasts Isolated from many extreme environments.</title>
        <authorList>
            <person name="Coleine C."/>
            <person name="Stajich J.E."/>
            <person name="Selbmann L."/>
        </authorList>
    </citation>
    <scope>NUCLEOTIDE SEQUENCE</scope>
    <source>
        <strain evidence="1">CCFEE 5485</strain>
    </source>
</reference>
<dbReference type="EMBL" id="JAUTXT010000016">
    <property type="protein sequence ID" value="KAK3675050.1"/>
    <property type="molecule type" value="Genomic_DNA"/>
</dbReference>
<sequence length="161" mass="18636">MDIDEHQDLERRQIDSLKTWVQIHNGMDSRHINNALQGWIAHRSGILESTTTWLEVLKHAYDILVPLQEEVNELLTQYCHLAAGSSQISRLLDTMMYPHAGNREMMPLVVPLYDLTELVRQTVDELQGRLVHLVRAKAIKMSLRDRLLETKGPLECIMQDE</sequence>
<accession>A0AAE0WNV7</accession>
<comment type="caution">
    <text evidence="1">The sequence shown here is derived from an EMBL/GenBank/DDBJ whole genome shotgun (WGS) entry which is preliminary data.</text>
</comment>
<evidence type="ECO:0000313" key="1">
    <source>
        <dbReference type="EMBL" id="KAK3675050.1"/>
    </source>
</evidence>
<proteinExistence type="predicted"/>
<dbReference type="AlphaFoldDB" id="A0AAE0WNV7"/>
<dbReference type="Proteomes" id="UP001274830">
    <property type="component" value="Unassembled WGS sequence"/>
</dbReference>
<protein>
    <submittedName>
        <fullName evidence="1">Uncharacterized protein</fullName>
    </submittedName>
</protein>
<evidence type="ECO:0000313" key="2">
    <source>
        <dbReference type="Proteomes" id="UP001274830"/>
    </source>
</evidence>
<name>A0AAE0WNV7_9PEZI</name>
<organism evidence="1 2">
    <name type="scientific">Recurvomyces mirabilis</name>
    <dbReference type="NCBI Taxonomy" id="574656"/>
    <lineage>
        <taxon>Eukaryota</taxon>
        <taxon>Fungi</taxon>
        <taxon>Dikarya</taxon>
        <taxon>Ascomycota</taxon>
        <taxon>Pezizomycotina</taxon>
        <taxon>Dothideomycetes</taxon>
        <taxon>Dothideomycetidae</taxon>
        <taxon>Mycosphaerellales</taxon>
        <taxon>Teratosphaeriaceae</taxon>
        <taxon>Recurvomyces</taxon>
    </lineage>
</organism>
<keyword evidence="2" id="KW-1185">Reference proteome</keyword>